<keyword evidence="2" id="KW-1185">Reference proteome</keyword>
<gene>
    <name evidence="1" type="ORF">VPR_094</name>
</gene>
<proteinExistence type="predicted"/>
<dbReference type="Proteomes" id="UP000240283">
    <property type="component" value="Segment"/>
</dbReference>
<dbReference type="EMBL" id="MG603697">
    <property type="protein sequence ID" value="AUG88458.1"/>
    <property type="molecule type" value="Genomic_DNA"/>
</dbReference>
<name>A0A2H5BQ50_9CAUD</name>
<accession>A0A2H5BQ50</accession>
<evidence type="ECO:0000313" key="2">
    <source>
        <dbReference type="Proteomes" id="UP000240283"/>
    </source>
</evidence>
<evidence type="ECO:0000313" key="1">
    <source>
        <dbReference type="EMBL" id="AUG88458.1"/>
    </source>
</evidence>
<protein>
    <submittedName>
        <fullName evidence="1">Uncharacterized protein</fullName>
    </submittedName>
</protein>
<organism evidence="1 2">
    <name type="scientific">Vibrio phage Vp_R1</name>
    <dbReference type="NCBI Taxonomy" id="2059867"/>
    <lineage>
        <taxon>Viruses</taxon>
        <taxon>Duplodnaviria</taxon>
        <taxon>Heunggongvirae</taxon>
        <taxon>Uroviricota</taxon>
        <taxon>Caudoviricetes</taxon>
        <taxon>Grimontviridae</taxon>
        <taxon>Dalianvirus</taxon>
        <taxon>Dalianvirus R1</taxon>
    </lineage>
</organism>
<reference evidence="1 2" key="1">
    <citation type="submission" date="2017-12" db="EMBL/GenBank/DDBJ databases">
        <title>Genomic analysis of a novel phage Vp_R1 lytic to Vibrio parahaemolyticus.</title>
        <authorList>
            <person name="Ren H."/>
            <person name="Li Z."/>
        </authorList>
    </citation>
    <scope>NUCLEOTIDE SEQUENCE [LARGE SCALE GENOMIC DNA]</scope>
</reference>
<sequence length="199" mass="22532">MLEILKSTILDSFPHEIYGEPSNQFLDWESRDKPHVWRLLQENAALGCNYQLWQDTGHGFITLIKDGVHAVSGTHSIEFEKDGVRVVCINPNIIGLHLPMTIETPLEVKGTVTAPAVPSYIHLGDYVGVTRSYTSWVLRQLRDMGLIRHAEEHEEADIVITSDKSKDLPDAGRATMYDLSNMHERTIFEKDLGLWGDHV</sequence>